<dbReference type="HOGENOM" id="CLU_1342403_0_0_5"/>
<dbReference type="Proteomes" id="UP000001353">
    <property type="component" value="Chromosome"/>
</dbReference>
<dbReference type="eggNOG" id="COG0612">
    <property type="taxonomic scope" value="Bacteria"/>
</dbReference>
<feature type="region of interest" description="Disordered" evidence="1">
    <location>
        <begin position="170"/>
        <end position="204"/>
    </location>
</feature>
<dbReference type="EMBL" id="CP002623">
    <property type="protein sequence ID" value="AEI94839.1"/>
    <property type="molecule type" value="Genomic_DNA"/>
</dbReference>
<dbReference type="Pfam" id="PF03432">
    <property type="entry name" value="Relaxase"/>
    <property type="match status" value="1"/>
</dbReference>
<proteinExistence type="predicted"/>
<dbReference type="KEGG" id="rli:RLO149_c028800"/>
<dbReference type="STRING" id="391595.RLO149_c028800"/>
<protein>
    <submittedName>
        <fullName evidence="3">Relaxase/mobilization nuclease-like protein</fullName>
    </submittedName>
</protein>
<dbReference type="InterPro" id="IPR005094">
    <property type="entry name" value="Endonuclease_MobA/VirD2"/>
</dbReference>
<dbReference type="AlphaFoldDB" id="F7ZGA8"/>
<feature type="domain" description="MobA/VirD2-like nuclease" evidence="2">
    <location>
        <begin position="23"/>
        <end position="146"/>
    </location>
</feature>
<dbReference type="RefSeq" id="WP_013962752.1">
    <property type="nucleotide sequence ID" value="NC_015730.1"/>
</dbReference>
<evidence type="ECO:0000259" key="2">
    <source>
        <dbReference type="Pfam" id="PF03432"/>
    </source>
</evidence>
<accession>F7ZGA8</accession>
<reference evidence="3 4" key="1">
    <citation type="journal article" date="2011" name="BMC Genomics">
        <title>Comparative genome analysis and genome-guided physiological analysis of Roseobacter litoralis.</title>
        <authorList>
            <person name="Kalhoefer D."/>
            <person name="Thole S."/>
            <person name="Voget S."/>
            <person name="Lehmann R."/>
            <person name="Liesegang H."/>
            <person name="Wollher A."/>
            <person name="Daniel R."/>
            <person name="Simon M."/>
            <person name="Brinkhoff T."/>
        </authorList>
    </citation>
    <scope>NUCLEOTIDE SEQUENCE [LARGE SCALE GENOMIC DNA]</scope>
    <source>
        <strain evidence="4">ATCC 49566 / DSM 6996 / JCM 21268 / NBRC 15278 / OCh 149</strain>
    </source>
</reference>
<gene>
    <name evidence="3" type="ordered locus">RLO149_c028800</name>
</gene>
<organism evidence="3 4">
    <name type="scientific">Roseobacter litoralis (strain ATCC 49566 / DSM 6996 / JCM 21268 / NBRC 15278 / OCh 149)</name>
    <dbReference type="NCBI Taxonomy" id="391595"/>
    <lineage>
        <taxon>Bacteria</taxon>
        <taxon>Pseudomonadati</taxon>
        <taxon>Pseudomonadota</taxon>
        <taxon>Alphaproteobacteria</taxon>
        <taxon>Rhodobacterales</taxon>
        <taxon>Roseobacteraceae</taxon>
        <taxon>Roseobacter</taxon>
    </lineage>
</organism>
<sequence length="204" mass="23547">MILNGNQRGGGLKLATHLMNIHDNDHVEVHELRGFTAETLHGAFREADAISKGTKCQQYLFSLSINPPETERVSTADILNAVERTEKKLGLDDQARAIVFHEKNGRRHAHVVWSRIDVIDMKAINLPFYHTRLKEVSKDLFLEHGWRLPDGYRDRRNRDPRIFSLAEWQQAKRQSPLKPQHCLSGSWKPPIRQYSKPMKPRSGN</sequence>
<evidence type="ECO:0000313" key="4">
    <source>
        <dbReference type="Proteomes" id="UP000001353"/>
    </source>
</evidence>
<evidence type="ECO:0000256" key="1">
    <source>
        <dbReference type="SAM" id="MobiDB-lite"/>
    </source>
</evidence>
<name>F7ZGA8_ROSLO</name>
<evidence type="ECO:0000313" key="3">
    <source>
        <dbReference type="EMBL" id="AEI94839.1"/>
    </source>
</evidence>
<keyword evidence="4" id="KW-1185">Reference proteome</keyword>